<dbReference type="InterPro" id="IPR010131">
    <property type="entry name" value="MdtP/NodT-like"/>
</dbReference>
<sequence length="457" mass="51159">MKMFKLFYVLLMLSPSSQLLAGSTPELTLSMAITQAQNNDLWRVQNKHTQAAISAQQIAAGTWQDPKVAMSINNLPSNDLAFNQDNMSQLKVSLSQAIPRGDSLQIKQHILTLEAQQQPILRAERQAKVAMAVSELWLDAYAAKMTIELISKDAHLFEQLVEISEANYASALGKTRQHDVISAQLELAQLQDRLAVEQQRLVTQKAKLLNWLPEFDASLNTWQLHTRSDAFEISKALPTDALFVSAMASIKTLTRFSDNTITRLMHHPTYLAQSKQIESAKQTVSLFQQKYQPQWGVNASYGYRGDHPSGLKRHDLLSVGVSFDLPLFTENKQDKEVLSAQYRTEALKTAQLLTLKELGAGLATEQQAFRQLQKRLKLYKTTILEQSHQQSEAALSAYNNDDGDFNTAVQAKITELNARIATLNIHVEKLKTLTRINYYLAGNSTSTDDATGVSNEQ</sequence>
<feature type="signal peptide" evidence="2">
    <location>
        <begin position="1"/>
        <end position="21"/>
    </location>
</feature>
<organism evidence="3 4">
    <name type="scientific">Pseudoalteromonas aurantia 208</name>
    <dbReference type="NCBI Taxonomy" id="1314867"/>
    <lineage>
        <taxon>Bacteria</taxon>
        <taxon>Pseudomonadati</taxon>
        <taxon>Pseudomonadota</taxon>
        <taxon>Gammaproteobacteria</taxon>
        <taxon>Alteromonadales</taxon>
        <taxon>Pseudoalteromonadaceae</taxon>
        <taxon>Pseudoalteromonas</taxon>
    </lineage>
</organism>
<dbReference type="PANTHER" id="PTHR30203">
    <property type="entry name" value="OUTER MEMBRANE CATION EFFLUX PROTEIN"/>
    <property type="match status" value="1"/>
</dbReference>
<evidence type="ECO:0000313" key="3">
    <source>
        <dbReference type="EMBL" id="MBE0370803.1"/>
    </source>
</evidence>
<keyword evidence="1" id="KW-0175">Coiled coil</keyword>
<dbReference type="Proteomes" id="UP000615755">
    <property type="component" value="Unassembled WGS sequence"/>
</dbReference>
<evidence type="ECO:0000256" key="1">
    <source>
        <dbReference type="SAM" id="Coils"/>
    </source>
</evidence>
<dbReference type="EMBL" id="AQGV01000015">
    <property type="protein sequence ID" value="MBE0370803.1"/>
    <property type="molecule type" value="Genomic_DNA"/>
</dbReference>
<comment type="caution">
    <text evidence="3">The sequence shown here is derived from an EMBL/GenBank/DDBJ whole genome shotgun (WGS) entry which is preliminary data.</text>
</comment>
<dbReference type="RefSeq" id="WP_192509850.1">
    <property type="nucleotide sequence ID" value="NZ_AQGV01000015.1"/>
</dbReference>
<proteinExistence type="predicted"/>
<evidence type="ECO:0000256" key="2">
    <source>
        <dbReference type="SAM" id="SignalP"/>
    </source>
</evidence>
<name>A0ABR9EM59_9GAMM</name>
<accession>A0ABR9EM59</accession>
<dbReference type="SUPFAM" id="SSF56954">
    <property type="entry name" value="Outer membrane efflux proteins (OEP)"/>
    <property type="match status" value="1"/>
</dbReference>
<reference evidence="3 4" key="1">
    <citation type="submission" date="2015-03" db="EMBL/GenBank/DDBJ databases">
        <title>Genome sequence of Pseudoalteromonas aurantia.</title>
        <authorList>
            <person name="Xie B.-B."/>
            <person name="Rong J.-C."/>
            <person name="Qin Q.-L."/>
            <person name="Zhang Y.-Z."/>
        </authorList>
    </citation>
    <scope>NUCLEOTIDE SEQUENCE [LARGE SCALE GENOMIC DNA]</scope>
    <source>
        <strain evidence="3 4">208</strain>
    </source>
</reference>
<feature type="chain" id="PRO_5047327789" description="Transporter" evidence="2">
    <location>
        <begin position="22"/>
        <end position="457"/>
    </location>
</feature>
<dbReference type="PANTHER" id="PTHR30203:SF23">
    <property type="entry name" value="OUTER MEMBRANE EFFLUX PROTEIN"/>
    <property type="match status" value="1"/>
</dbReference>
<keyword evidence="2" id="KW-0732">Signal</keyword>
<evidence type="ECO:0000313" key="4">
    <source>
        <dbReference type="Proteomes" id="UP000615755"/>
    </source>
</evidence>
<evidence type="ECO:0008006" key="5">
    <source>
        <dbReference type="Google" id="ProtNLM"/>
    </source>
</evidence>
<keyword evidence="4" id="KW-1185">Reference proteome</keyword>
<gene>
    <name evidence="3" type="ORF">PAUR_b0904</name>
</gene>
<dbReference type="Gene3D" id="1.20.1600.10">
    <property type="entry name" value="Outer membrane efflux proteins (OEP)"/>
    <property type="match status" value="1"/>
</dbReference>
<feature type="coiled-coil region" evidence="1">
    <location>
        <begin position="180"/>
        <end position="207"/>
    </location>
</feature>
<protein>
    <recommendedName>
        <fullName evidence="5">Transporter</fullName>
    </recommendedName>
</protein>